<protein>
    <submittedName>
        <fullName evidence="2">Zinc-binding metallopeptidase</fullName>
    </submittedName>
</protein>
<evidence type="ECO:0000313" key="2">
    <source>
        <dbReference type="EMBL" id="MCC9643225.1"/>
    </source>
</evidence>
<keyword evidence="3" id="KW-1185">Reference proteome</keyword>
<dbReference type="Proteomes" id="UP001430306">
    <property type="component" value="Unassembled WGS sequence"/>
</dbReference>
<dbReference type="EMBL" id="JAJKFW010000023">
    <property type="protein sequence ID" value="MCC9643225.1"/>
    <property type="molecule type" value="Genomic_DNA"/>
</dbReference>
<feature type="domain" description="Zinc-ribbon" evidence="1">
    <location>
        <begin position="5"/>
        <end position="89"/>
    </location>
</feature>
<dbReference type="RefSeq" id="WP_230274166.1">
    <property type="nucleotide sequence ID" value="NZ_JAJKFW010000023.1"/>
</dbReference>
<dbReference type="Pfam" id="PF10005">
    <property type="entry name" value="Zn_ribbon_DZR_6"/>
    <property type="match status" value="1"/>
</dbReference>
<sequence length="340" mass="38512">MKTGTCRCDNRIFFDNHTCVSCEASLGRCTVCDSLTSFTQRKNRLRCDTCEVQAYPCINQEHGICQCYNAKPGQLCVWCAYTRVIPPLDQPESIQRWSRMESAKRRLLLQLKDLGLPPFVGDTAEEYPLLFEFREDSVDENGNPQKVITGHQNGLITINLKEADSVHRETLRVQLGEPQRTLIGHMRHEVGHYIDWSWAMRVAKGRYHELFGDPDAIDYSEAMKRHYESGPPADWADQHVSAYATMHPWEDFAETVNVYLDIMAIATTSNALAGKKLDLSADADHRKLVQAVLKIVIEVSEYNLDLGLLPLLPEQLSPAVLDKLAFIHELRSAKKAEPVA</sequence>
<dbReference type="Gene3D" id="3.40.390.70">
    <property type="match status" value="1"/>
</dbReference>
<dbReference type="InterPro" id="IPR031321">
    <property type="entry name" value="UCP012641"/>
</dbReference>
<evidence type="ECO:0000259" key="1">
    <source>
        <dbReference type="Pfam" id="PF10005"/>
    </source>
</evidence>
<comment type="caution">
    <text evidence="2">The sequence shown here is derived from an EMBL/GenBank/DDBJ whole genome shotgun (WGS) entry which is preliminary data.</text>
</comment>
<dbReference type="InterPro" id="IPR011201">
    <property type="entry name" value="Zinc-ribbon_6_bact"/>
</dbReference>
<accession>A0ABS8NI42</accession>
<organism evidence="2 3">
    <name type="scientific">Rhodopirellula halodulae</name>
    <dbReference type="NCBI Taxonomy" id="2894198"/>
    <lineage>
        <taxon>Bacteria</taxon>
        <taxon>Pseudomonadati</taxon>
        <taxon>Planctomycetota</taxon>
        <taxon>Planctomycetia</taxon>
        <taxon>Pirellulales</taxon>
        <taxon>Pirellulaceae</taxon>
        <taxon>Rhodopirellula</taxon>
    </lineage>
</organism>
<evidence type="ECO:0000313" key="3">
    <source>
        <dbReference type="Proteomes" id="UP001430306"/>
    </source>
</evidence>
<proteinExistence type="predicted"/>
<gene>
    <name evidence="2" type="ORF">LOC71_13150</name>
</gene>
<reference evidence="2" key="1">
    <citation type="submission" date="2021-11" db="EMBL/GenBank/DDBJ databases">
        <title>Genome sequence.</title>
        <authorList>
            <person name="Sun Q."/>
        </authorList>
    </citation>
    <scope>NUCLEOTIDE SEQUENCE</scope>
    <source>
        <strain evidence="2">JC740</strain>
    </source>
</reference>
<dbReference type="Pfam" id="PF15887">
    <property type="entry name" value="Peptidase_Mx"/>
    <property type="match status" value="1"/>
</dbReference>
<name>A0ABS8NI42_9BACT</name>